<name>A0AAP4EEQ7_CLOPF</name>
<dbReference type="RefSeq" id="WP_279858316.1">
    <property type="nucleotide sequence ID" value="NZ_JARVUX010000012.1"/>
</dbReference>
<evidence type="ECO:0000313" key="1">
    <source>
        <dbReference type="EMBL" id="MDH2337352.1"/>
    </source>
</evidence>
<accession>A0AAP4EEQ7</accession>
<dbReference type="EMBL" id="JARVUX010000012">
    <property type="protein sequence ID" value="MDH2337352.1"/>
    <property type="molecule type" value="Genomic_DNA"/>
</dbReference>
<sequence length="49" mass="5863">MTLPKVPDNEKLSRIISIRVTEKEYKNYKKYKGNRDLIVKWVRLALNSI</sequence>
<gene>
    <name evidence="1" type="ORF">QDQ28_14325</name>
</gene>
<evidence type="ECO:0000313" key="2">
    <source>
        <dbReference type="Proteomes" id="UP001222958"/>
    </source>
</evidence>
<dbReference type="Proteomes" id="UP001222958">
    <property type="component" value="Unassembled WGS sequence"/>
</dbReference>
<proteinExistence type="predicted"/>
<comment type="caution">
    <text evidence="1">The sequence shown here is derived from an EMBL/GenBank/DDBJ whole genome shotgun (WGS) entry which is preliminary data.</text>
</comment>
<reference evidence="1" key="1">
    <citation type="submission" date="2023-04" db="EMBL/GenBank/DDBJ databases">
        <title>Epidemiological investigation of Clostridium perfringens isolated from cattle.</title>
        <authorList>
            <person name="Tian R."/>
        </authorList>
    </citation>
    <scope>NUCLEOTIDE SEQUENCE</scope>
    <source>
        <strain evidence="1">ZWCP172</strain>
    </source>
</reference>
<protein>
    <submittedName>
        <fullName evidence="1">Uncharacterized protein</fullName>
    </submittedName>
</protein>
<organism evidence="1 2">
    <name type="scientific">Clostridium perfringens</name>
    <dbReference type="NCBI Taxonomy" id="1502"/>
    <lineage>
        <taxon>Bacteria</taxon>
        <taxon>Bacillati</taxon>
        <taxon>Bacillota</taxon>
        <taxon>Clostridia</taxon>
        <taxon>Eubacteriales</taxon>
        <taxon>Clostridiaceae</taxon>
        <taxon>Clostridium</taxon>
    </lineage>
</organism>
<dbReference type="AlphaFoldDB" id="A0AAP4EEQ7"/>